<keyword evidence="2" id="KW-1185">Reference proteome</keyword>
<dbReference type="InterPro" id="IPR015943">
    <property type="entry name" value="WD40/YVTN_repeat-like_dom_sf"/>
</dbReference>
<gene>
    <name evidence="1" type="ORF">F0562_008245</name>
</gene>
<accession>A0A5J5A9I3</accession>
<evidence type="ECO:0000313" key="2">
    <source>
        <dbReference type="Proteomes" id="UP000325577"/>
    </source>
</evidence>
<dbReference type="Proteomes" id="UP000325577">
    <property type="component" value="Linkage Group LG3"/>
</dbReference>
<reference evidence="1 2" key="1">
    <citation type="submission" date="2019-09" db="EMBL/GenBank/DDBJ databases">
        <title>A chromosome-level genome assembly of the Chinese tupelo Nyssa sinensis.</title>
        <authorList>
            <person name="Yang X."/>
            <person name="Kang M."/>
            <person name="Yang Y."/>
            <person name="Xiong H."/>
            <person name="Wang M."/>
            <person name="Zhang Z."/>
            <person name="Wang Z."/>
            <person name="Wu H."/>
            <person name="Ma T."/>
            <person name="Liu J."/>
            <person name="Xi Z."/>
        </authorList>
    </citation>
    <scope>NUCLEOTIDE SEQUENCE [LARGE SCALE GENOMIC DNA]</scope>
    <source>
        <strain evidence="1">J267</strain>
        <tissue evidence="1">Leaf</tissue>
    </source>
</reference>
<organism evidence="1 2">
    <name type="scientific">Nyssa sinensis</name>
    <dbReference type="NCBI Taxonomy" id="561372"/>
    <lineage>
        <taxon>Eukaryota</taxon>
        <taxon>Viridiplantae</taxon>
        <taxon>Streptophyta</taxon>
        <taxon>Embryophyta</taxon>
        <taxon>Tracheophyta</taxon>
        <taxon>Spermatophyta</taxon>
        <taxon>Magnoliopsida</taxon>
        <taxon>eudicotyledons</taxon>
        <taxon>Gunneridae</taxon>
        <taxon>Pentapetalae</taxon>
        <taxon>asterids</taxon>
        <taxon>Cornales</taxon>
        <taxon>Nyssaceae</taxon>
        <taxon>Nyssa</taxon>
    </lineage>
</organism>
<dbReference type="GO" id="GO:0061630">
    <property type="term" value="F:ubiquitin protein ligase activity"/>
    <property type="evidence" value="ECO:0007669"/>
    <property type="project" value="InterPro"/>
</dbReference>
<dbReference type="GO" id="GO:0043161">
    <property type="term" value="P:proteasome-mediated ubiquitin-dependent protein catabolic process"/>
    <property type="evidence" value="ECO:0007669"/>
    <property type="project" value="TreeGrafter"/>
</dbReference>
<dbReference type="Gene3D" id="2.130.10.10">
    <property type="entry name" value="YVTN repeat-like/Quinoprotein amine dehydrogenase"/>
    <property type="match status" value="1"/>
</dbReference>
<dbReference type="OrthoDB" id="273771at2759"/>
<name>A0A5J5A9I3_9ASTE</name>
<dbReference type="PANTHER" id="PTHR44080:SF1">
    <property type="entry name" value="E3 UBIQUITIN-PROTEIN LIGASE COP1"/>
    <property type="match status" value="1"/>
</dbReference>
<dbReference type="AlphaFoldDB" id="A0A5J5A9I3"/>
<dbReference type="PANTHER" id="PTHR44080">
    <property type="entry name" value="E3 UBIQUITIN-PROTEIN LIGASE COP1"/>
    <property type="match status" value="1"/>
</dbReference>
<evidence type="ECO:0000313" key="1">
    <source>
        <dbReference type="EMBL" id="KAA8526552.1"/>
    </source>
</evidence>
<proteinExistence type="predicted"/>
<dbReference type="EMBL" id="CM018046">
    <property type="protein sequence ID" value="KAA8526552.1"/>
    <property type="molecule type" value="Genomic_DNA"/>
</dbReference>
<protein>
    <submittedName>
        <fullName evidence="1">Uncharacterized protein</fullName>
    </submittedName>
</protein>
<dbReference type="InterPro" id="IPR042755">
    <property type="entry name" value="COP1"/>
</dbReference>
<sequence length="100" mass="11144">MKYLFTTKQSLNPVTWHRFGSPDLDDADEDAGSHFISAVCWKSDSPTMVAANSRGTIKVLKSPSMDKYMGQGLAKLKVLRISCDLIDAWRSCELHLPIIS</sequence>